<feature type="domain" description="HTH araC/xylS-type" evidence="4">
    <location>
        <begin position="191"/>
        <end position="289"/>
    </location>
</feature>
<keyword evidence="6" id="KW-1185">Reference proteome</keyword>
<dbReference type="InterPro" id="IPR037923">
    <property type="entry name" value="HTH-like"/>
</dbReference>
<protein>
    <submittedName>
        <fullName evidence="5">Helix-turn-helix domain-containing protein</fullName>
    </submittedName>
</protein>
<evidence type="ECO:0000313" key="6">
    <source>
        <dbReference type="Proteomes" id="UP000324133"/>
    </source>
</evidence>
<accession>A0A5B6TKV0</accession>
<name>A0A5B6TKV0_9BACT</name>
<dbReference type="Pfam" id="PF02311">
    <property type="entry name" value="AraC_binding"/>
    <property type="match status" value="1"/>
</dbReference>
<organism evidence="5 6">
    <name type="scientific">Rufibacter hautae</name>
    <dbReference type="NCBI Taxonomy" id="2595005"/>
    <lineage>
        <taxon>Bacteria</taxon>
        <taxon>Pseudomonadati</taxon>
        <taxon>Bacteroidota</taxon>
        <taxon>Cytophagia</taxon>
        <taxon>Cytophagales</taxon>
        <taxon>Hymenobacteraceae</taxon>
        <taxon>Rufibacter</taxon>
    </lineage>
</organism>
<dbReference type="OrthoDB" id="9793451at2"/>
<gene>
    <name evidence="5" type="ORF">FOA19_05385</name>
</gene>
<dbReference type="SUPFAM" id="SSF46689">
    <property type="entry name" value="Homeodomain-like"/>
    <property type="match status" value="1"/>
</dbReference>
<dbReference type="Pfam" id="PF12833">
    <property type="entry name" value="HTH_18"/>
    <property type="match status" value="1"/>
</dbReference>
<dbReference type="PROSITE" id="PS01124">
    <property type="entry name" value="HTH_ARAC_FAMILY_2"/>
    <property type="match status" value="1"/>
</dbReference>
<evidence type="ECO:0000256" key="2">
    <source>
        <dbReference type="ARBA" id="ARBA00023125"/>
    </source>
</evidence>
<dbReference type="AlphaFoldDB" id="A0A5B6TKV0"/>
<evidence type="ECO:0000256" key="1">
    <source>
        <dbReference type="ARBA" id="ARBA00023015"/>
    </source>
</evidence>
<dbReference type="Proteomes" id="UP000324133">
    <property type="component" value="Unassembled WGS sequence"/>
</dbReference>
<dbReference type="RefSeq" id="WP_149089737.1">
    <property type="nucleotide sequence ID" value="NZ_VKKY01000001.1"/>
</dbReference>
<dbReference type="SMART" id="SM00342">
    <property type="entry name" value="HTH_ARAC"/>
    <property type="match status" value="1"/>
</dbReference>
<proteinExistence type="predicted"/>
<dbReference type="GO" id="GO:0003700">
    <property type="term" value="F:DNA-binding transcription factor activity"/>
    <property type="evidence" value="ECO:0007669"/>
    <property type="project" value="InterPro"/>
</dbReference>
<dbReference type="EMBL" id="VKKY01000001">
    <property type="protein sequence ID" value="KAA3440100.1"/>
    <property type="molecule type" value="Genomic_DNA"/>
</dbReference>
<dbReference type="InterPro" id="IPR018060">
    <property type="entry name" value="HTH_AraC"/>
</dbReference>
<keyword evidence="2" id="KW-0238">DNA-binding</keyword>
<reference evidence="5 6" key="1">
    <citation type="submission" date="2019-07" db="EMBL/GenBank/DDBJ databases">
        <title>Rufibacter sp. nov., isolated from lake sediment.</title>
        <authorList>
            <person name="Qu J.-H."/>
        </authorList>
    </citation>
    <scope>NUCLEOTIDE SEQUENCE [LARGE SCALE GENOMIC DNA]</scope>
    <source>
        <strain evidence="5 6">NBS58-1</strain>
    </source>
</reference>
<evidence type="ECO:0000313" key="5">
    <source>
        <dbReference type="EMBL" id="KAA3440100.1"/>
    </source>
</evidence>
<sequence>MPRSTQHIPHFDFLRNKYGPELLLDVGRMESLKNFVLDNTPHTLSFYDVLFLQEGSGTFSLDQVVHTLEPGKIIFTSPGQVRRWRVEQPVRGYTLFFEEGFISSFFNDPLFLHRFQFFHNPTRPNAVMTSGEEFRRFIQQVEAMEQEFKHLQNDSPHMIRALLYQMLMHLNRLFAQQHQTDADTEGNASIYSFRKLLETHFRERHQVQEYADLLHITPAHLNEITQRYFGTSASSLIKGRLLLEAKRELLYTPKTVSEIAYHLHFSDTANFNRFFRSSCGLTPKDYREQALVK</sequence>
<dbReference type="GO" id="GO:0043565">
    <property type="term" value="F:sequence-specific DNA binding"/>
    <property type="evidence" value="ECO:0007669"/>
    <property type="project" value="InterPro"/>
</dbReference>
<dbReference type="SUPFAM" id="SSF51215">
    <property type="entry name" value="Regulatory protein AraC"/>
    <property type="match status" value="1"/>
</dbReference>
<dbReference type="PANTHER" id="PTHR43280:SF32">
    <property type="entry name" value="TRANSCRIPTIONAL REGULATORY PROTEIN"/>
    <property type="match status" value="1"/>
</dbReference>
<dbReference type="Gene3D" id="1.10.10.60">
    <property type="entry name" value="Homeodomain-like"/>
    <property type="match status" value="1"/>
</dbReference>
<comment type="caution">
    <text evidence="5">The sequence shown here is derived from an EMBL/GenBank/DDBJ whole genome shotgun (WGS) entry which is preliminary data.</text>
</comment>
<evidence type="ECO:0000256" key="3">
    <source>
        <dbReference type="ARBA" id="ARBA00023163"/>
    </source>
</evidence>
<dbReference type="InterPro" id="IPR009057">
    <property type="entry name" value="Homeodomain-like_sf"/>
</dbReference>
<dbReference type="InterPro" id="IPR003313">
    <property type="entry name" value="AraC-bd"/>
</dbReference>
<dbReference type="PANTHER" id="PTHR43280">
    <property type="entry name" value="ARAC-FAMILY TRANSCRIPTIONAL REGULATOR"/>
    <property type="match status" value="1"/>
</dbReference>
<keyword evidence="3" id="KW-0804">Transcription</keyword>
<evidence type="ECO:0000259" key="4">
    <source>
        <dbReference type="PROSITE" id="PS01124"/>
    </source>
</evidence>
<keyword evidence="1" id="KW-0805">Transcription regulation</keyword>